<evidence type="ECO:0000313" key="3">
    <source>
        <dbReference type="Proteomes" id="UP001595713"/>
    </source>
</evidence>
<accession>A0ABV7T039</accession>
<organism evidence="2 3">
    <name type="scientific">Sphingomonas hylomeconis</name>
    <dbReference type="NCBI Taxonomy" id="1395958"/>
    <lineage>
        <taxon>Bacteria</taxon>
        <taxon>Pseudomonadati</taxon>
        <taxon>Pseudomonadota</taxon>
        <taxon>Alphaproteobacteria</taxon>
        <taxon>Sphingomonadales</taxon>
        <taxon>Sphingomonadaceae</taxon>
        <taxon>Sphingomonas</taxon>
    </lineage>
</organism>
<name>A0ABV7T039_9SPHN</name>
<comment type="caution">
    <text evidence="2">The sequence shown here is derived from an EMBL/GenBank/DDBJ whole genome shotgun (WGS) entry which is preliminary data.</text>
</comment>
<sequence length="190" mass="19445">MKTIGVICGGVVAGAAILLAGTGRRPAGLRDRPVQVVAAAPAGGAVVPEPVRTAPRRDDAPPAGPSLKSGIGARDDARAMLGMLAAQAHTEKRDGAWADRSEAQLRPLLARIMPYGAVPAAVECRETMCAIVGSLPESFGAGEVSALLQALQGKEMRAALPDSNLVGGPAVTTQSRGGSRYALFFKRAEP</sequence>
<keyword evidence="3" id="KW-1185">Reference proteome</keyword>
<dbReference type="RefSeq" id="WP_261294595.1">
    <property type="nucleotide sequence ID" value="NZ_JANQBK010000008.1"/>
</dbReference>
<feature type="region of interest" description="Disordered" evidence="1">
    <location>
        <begin position="47"/>
        <end position="71"/>
    </location>
</feature>
<dbReference type="EMBL" id="JBHRXP010000009">
    <property type="protein sequence ID" value="MFC3581976.1"/>
    <property type="molecule type" value="Genomic_DNA"/>
</dbReference>
<evidence type="ECO:0000313" key="2">
    <source>
        <dbReference type="EMBL" id="MFC3581976.1"/>
    </source>
</evidence>
<dbReference type="Proteomes" id="UP001595713">
    <property type="component" value="Unassembled WGS sequence"/>
</dbReference>
<proteinExistence type="predicted"/>
<reference evidence="3" key="1">
    <citation type="journal article" date="2019" name="Int. J. Syst. Evol. Microbiol.">
        <title>The Global Catalogue of Microorganisms (GCM) 10K type strain sequencing project: providing services to taxonomists for standard genome sequencing and annotation.</title>
        <authorList>
            <consortium name="The Broad Institute Genomics Platform"/>
            <consortium name="The Broad Institute Genome Sequencing Center for Infectious Disease"/>
            <person name="Wu L."/>
            <person name="Ma J."/>
        </authorList>
    </citation>
    <scope>NUCLEOTIDE SEQUENCE [LARGE SCALE GENOMIC DNA]</scope>
    <source>
        <strain evidence="3">KCTC 42739</strain>
    </source>
</reference>
<evidence type="ECO:0000256" key="1">
    <source>
        <dbReference type="SAM" id="MobiDB-lite"/>
    </source>
</evidence>
<protein>
    <submittedName>
        <fullName evidence="2">Uncharacterized protein</fullName>
    </submittedName>
</protein>
<gene>
    <name evidence="2" type="ORF">ACFONA_17540</name>
</gene>